<reference evidence="1" key="1">
    <citation type="submission" date="2009-10" db="EMBL/GenBank/DDBJ databases">
        <title>Complete sequence of Bacillus selenitireducens MLS10.</title>
        <authorList>
            <consortium name="US DOE Joint Genome Institute"/>
            <person name="Lucas S."/>
            <person name="Copeland A."/>
            <person name="Lapidus A."/>
            <person name="Glavina del Rio T."/>
            <person name="Dalin E."/>
            <person name="Tice H."/>
            <person name="Bruce D."/>
            <person name="Goodwin L."/>
            <person name="Pitluck S."/>
            <person name="Sims D."/>
            <person name="Brettin T."/>
            <person name="Detter J.C."/>
            <person name="Han C."/>
            <person name="Larimer F."/>
            <person name="Land M."/>
            <person name="Hauser L."/>
            <person name="Kyrpides N."/>
            <person name="Ovchinnikova G."/>
            <person name="Stolz J."/>
        </authorList>
    </citation>
    <scope>NUCLEOTIDE SEQUENCE [LARGE SCALE GENOMIC DNA]</scope>
    <source>
        <strain evidence="1">MLS10</strain>
    </source>
</reference>
<proteinExistence type="predicted"/>
<dbReference type="HOGENOM" id="CLU_1988159_0_0_9"/>
<evidence type="ECO:0000313" key="1">
    <source>
        <dbReference type="EMBL" id="ADH97838.1"/>
    </source>
</evidence>
<dbReference type="eggNOG" id="ENOG5033GI7">
    <property type="taxonomic scope" value="Bacteria"/>
</dbReference>
<evidence type="ECO:0008006" key="3">
    <source>
        <dbReference type="Google" id="ProtNLM"/>
    </source>
</evidence>
<evidence type="ECO:0000313" key="2">
    <source>
        <dbReference type="Proteomes" id="UP000000271"/>
    </source>
</evidence>
<accession>D6XWJ6</accession>
<dbReference type="EMBL" id="CP001791">
    <property type="protein sequence ID" value="ADH97838.1"/>
    <property type="molecule type" value="Genomic_DNA"/>
</dbReference>
<dbReference type="AlphaFoldDB" id="D6XWJ6"/>
<protein>
    <recommendedName>
        <fullName evidence="3">DUF3221 domain-containing protein</fullName>
    </recommendedName>
</protein>
<gene>
    <name evidence="1" type="ordered locus">Bsel_0298</name>
</gene>
<dbReference type="STRING" id="439292.Bsel_0298"/>
<dbReference type="KEGG" id="bse:Bsel_0298"/>
<dbReference type="InterPro" id="IPR021598">
    <property type="entry name" value="DUF3221"/>
</dbReference>
<name>D6XWJ6_BACIE</name>
<dbReference type="Proteomes" id="UP000000271">
    <property type="component" value="Chromosome"/>
</dbReference>
<organism evidence="1 2">
    <name type="scientific">Bacillus selenitireducens (strain ATCC 700615 / DSM 15326 / MLS10)</name>
    <dbReference type="NCBI Taxonomy" id="439292"/>
    <lineage>
        <taxon>Bacteria</taxon>
        <taxon>Bacillati</taxon>
        <taxon>Bacillota</taxon>
        <taxon>Bacilli</taxon>
        <taxon>Bacillales</taxon>
        <taxon>Bacillaceae</taxon>
        <taxon>Salisediminibacterium</taxon>
    </lineage>
</organism>
<sequence length="125" mass="13457">MIGMKQIVMLTALMFLGACGTEETGGAPDEDQGMEYGLIGEVIELERHERDDQLGSIRVQGNHEDAMYDDGVVTITTDTAFDPDAFGGFEALETGMEVEVVFDGAAMESHPVQATAAQINVLDQE</sequence>
<keyword evidence="2" id="KW-1185">Reference proteome</keyword>
<dbReference type="Pfam" id="PF11518">
    <property type="entry name" value="DUF3221"/>
    <property type="match status" value="1"/>
</dbReference>
<dbReference type="PROSITE" id="PS51257">
    <property type="entry name" value="PROKAR_LIPOPROTEIN"/>
    <property type="match status" value="1"/>
</dbReference>